<sequence>MFVGTKYSAHRDGAEVAAAIRQDIKADQMAGRLPHLLKVSVTLKRFAGGQTLRISIRDAPIQVESSAYARSVVLNLPESLLPERYTPAAVRLRKHLERIALQYQRDASRPEEDYSNVNFFLRVGFAVGFMEVDHEIITDYWLALEGAAA</sequence>
<name>A0A540WJ65_9BACT</name>
<dbReference type="RefSeq" id="WP_141649216.1">
    <property type="nucleotide sequence ID" value="NZ_VIFM01000422.1"/>
</dbReference>
<organism evidence="1 2">
    <name type="scientific">Myxococcus llanfairpwllgwyngyllgogerychwyrndrobwllllantysiliogogogochensis</name>
    <dbReference type="NCBI Taxonomy" id="2590453"/>
    <lineage>
        <taxon>Bacteria</taxon>
        <taxon>Pseudomonadati</taxon>
        <taxon>Myxococcota</taxon>
        <taxon>Myxococcia</taxon>
        <taxon>Myxococcales</taxon>
        <taxon>Cystobacterineae</taxon>
        <taxon>Myxococcaceae</taxon>
        <taxon>Myxococcus</taxon>
    </lineage>
</organism>
<dbReference type="AlphaFoldDB" id="A0A540WJ65"/>
<protein>
    <submittedName>
        <fullName evidence="1">Uncharacterized protein</fullName>
    </submittedName>
</protein>
<dbReference type="Proteomes" id="UP000315369">
    <property type="component" value="Unassembled WGS sequence"/>
</dbReference>
<evidence type="ECO:0000313" key="2">
    <source>
        <dbReference type="Proteomes" id="UP000315369"/>
    </source>
</evidence>
<proteinExistence type="predicted"/>
<gene>
    <name evidence="1" type="ORF">FJV41_47365</name>
</gene>
<dbReference type="EMBL" id="VIFM01000422">
    <property type="protein sequence ID" value="TQF08917.1"/>
    <property type="molecule type" value="Genomic_DNA"/>
</dbReference>
<keyword evidence="2" id="KW-1185">Reference proteome</keyword>
<accession>A0A540WJ65</accession>
<comment type="caution">
    <text evidence="1">The sequence shown here is derived from an EMBL/GenBank/DDBJ whole genome shotgun (WGS) entry which is preliminary data.</text>
</comment>
<reference evidence="1 2" key="1">
    <citation type="submission" date="2019-06" db="EMBL/GenBank/DDBJ databases">
        <authorList>
            <person name="Livingstone P."/>
            <person name="Whitworth D."/>
        </authorList>
    </citation>
    <scope>NUCLEOTIDE SEQUENCE [LARGE SCALE GENOMIC DNA]</scope>
    <source>
        <strain evidence="1 2">AM401</strain>
    </source>
</reference>
<evidence type="ECO:0000313" key="1">
    <source>
        <dbReference type="EMBL" id="TQF08917.1"/>
    </source>
</evidence>